<reference evidence="2" key="1">
    <citation type="journal article" date="2019" name="Int. J. Syst. Evol. Microbiol.">
        <title>The Global Catalogue of Microorganisms (GCM) 10K type strain sequencing project: providing services to taxonomists for standard genome sequencing and annotation.</title>
        <authorList>
            <consortium name="The Broad Institute Genomics Platform"/>
            <consortium name="The Broad Institute Genome Sequencing Center for Infectious Disease"/>
            <person name="Wu L."/>
            <person name="Ma J."/>
        </authorList>
    </citation>
    <scope>NUCLEOTIDE SEQUENCE [LARGE SCALE GENOMIC DNA]</scope>
    <source>
        <strain evidence="2">KCTC 52416</strain>
    </source>
</reference>
<accession>A0ABV7JJI1</accession>
<gene>
    <name evidence="1" type="ORF">ACFOET_11030</name>
</gene>
<evidence type="ECO:0000313" key="1">
    <source>
        <dbReference type="EMBL" id="MFC3198144.1"/>
    </source>
</evidence>
<organism evidence="1 2">
    <name type="scientific">Parapedobacter deserti</name>
    <dbReference type="NCBI Taxonomy" id="1912957"/>
    <lineage>
        <taxon>Bacteria</taxon>
        <taxon>Pseudomonadati</taxon>
        <taxon>Bacteroidota</taxon>
        <taxon>Sphingobacteriia</taxon>
        <taxon>Sphingobacteriales</taxon>
        <taxon>Sphingobacteriaceae</taxon>
        <taxon>Parapedobacter</taxon>
    </lineage>
</organism>
<evidence type="ECO:0000313" key="2">
    <source>
        <dbReference type="Proteomes" id="UP001595526"/>
    </source>
</evidence>
<keyword evidence="2" id="KW-1185">Reference proteome</keyword>
<protein>
    <recommendedName>
        <fullName evidence="3">TonB C-terminal domain-containing protein</fullName>
    </recommendedName>
</protein>
<proteinExistence type="predicted"/>
<sequence>MKNFLRLLIITTLANVIWCSIVGAQEKFTEGKKIIGNQSFETKFLESSMNRMVVITKLPQFKNGYPLPTSPTPPLPIRSGDMEVDTVVDRNIFFDVLKSKLDALNTNKEVVIINYVFDHDGNILDISSYGFPKNTLITPKELYMIDKRLRKEVKATFKGREYLEHPVIFYGREIRF</sequence>
<dbReference type="Proteomes" id="UP001595526">
    <property type="component" value="Unassembled WGS sequence"/>
</dbReference>
<dbReference type="EMBL" id="JBHRTA010000031">
    <property type="protein sequence ID" value="MFC3198144.1"/>
    <property type="molecule type" value="Genomic_DNA"/>
</dbReference>
<comment type="caution">
    <text evidence="1">The sequence shown here is derived from an EMBL/GenBank/DDBJ whole genome shotgun (WGS) entry which is preliminary data.</text>
</comment>
<evidence type="ECO:0008006" key="3">
    <source>
        <dbReference type="Google" id="ProtNLM"/>
    </source>
</evidence>
<dbReference type="RefSeq" id="WP_379022525.1">
    <property type="nucleotide sequence ID" value="NZ_JBHRTA010000031.1"/>
</dbReference>
<name>A0ABV7JJI1_9SPHI</name>